<dbReference type="OrthoDB" id="10067323at2759"/>
<feature type="region of interest" description="Disordered" evidence="1">
    <location>
        <begin position="81"/>
        <end position="264"/>
    </location>
</feature>
<dbReference type="EMBL" id="CAJPIZ010043723">
    <property type="protein sequence ID" value="CAG2122027.1"/>
    <property type="molecule type" value="Genomic_DNA"/>
</dbReference>
<name>A0A7R9LV91_9ACAR</name>
<protein>
    <submittedName>
        <fullName evidence="2">Uncharacterized protein</fullName>
    </submittedName>
</protein>
<sequence length="264" mass="29486">RLDQMEYNVSTPPPLNEKVLKDKRRKMKETWDRLLRLYNKEDHQRFVELKRMEVEYEAKRNQMMKFYESVKSAQEVTIDDIPLPSAAPSDPNLSSGLGSAPMFPNEHSIPQSILKRPHMSSTHMAGPHRTPPGVPPGPPPVLSDGEDDVDDDSDDDEKERNKRIRFSDDPIATEKDSDVNEFLKELDQMEQKSGTSSDDTSKSIQPLPSAVIASLPTPVAAAATTQPPLNAMPPPPSLMTNIQPSGRPPVPPPQMMLFRPPGHQ</sequence>
<dbReference type="Proteomes" id="UP000759131">
    <property type="component" value="Unassembled WGS sequence"/>
</dbReference>
<reference evidence="2" key="1">
    <citation type="submission" date="2020-11" db="EMBL/GenBank/DDBJ databases">
        <authorList>
            <person name="Tran Van P."/>
        </authorList>
    </citation>
    <scope>NUCLEOTIDE SEQUENCE</scope>
</reference>
<evidence type="ECO:0000313" key="3">
    <source>
        <dbReference type="Proteomes" id="UP000759131"/>
    </source>
</evidence>
<organism evidence="2">
    <name type="scientific">Medioppia subpectinata</name>
    <dbReference type="NCBI Taxonomy" id="1979941"/>
    <lineage>
        <taxon>Eukaryota</taxon>
        <taxon>Metazoa</taxon>
        <taxon>Ecdysozoa</taxon>
        <taxon>Arthropoda</taxon>
        <taxon>Chelicerata</taxon>
        <taxon>Arachnida</taxon>
        <taxon>Acari</taxon>
        <taxon>Acariformes</taxon>
        <taxon>Sarcoptiformes</taxon>
        <taxon>Oribatida</taxon>
        <taxon>Brachypylina</taxon>
        <taxon>Oppioidea</taxon>
        <taxon>Oppiidae</taxon>
        <taxon>Medioppia</taxon>
    </lineage>
</organism>
<dbReference type="EMBL" id="OC898298">
    <property type="protein sequence ID" value="CAD7648520.1"/>
    <property type="molecule type" value="Genomic_DNA"/>
</dbReference>
<proteinExistence type="predicted"/>
<dbReference type="AlphaFoldDB" id="A0A7R9LV91"/>
<feature type="non-terminal residue" evidence="2">
    <location>
        <position position="264"/>
    </location>
</feature>
<feature type="compositionally biased region" description="Low complexity" evidence="1">
    <location>
        <begin position="255"/>
        <end position="264"/>
    </location>
</feature>
<gene>
    <name evidence="2" type="ORF">OSB1V03_LOCUS21973</name>
</gene>
<feature type="compositionally biased region" description="Basic and acidic residues" evidence="1">
    <location>
        <begin position="165"/>
        <end position="190"/>
    </location>
</feature>
<evidence type="ECO:0000256" key="1">
    <source>
        <dbReference type="SAM" id="MobiDB-lite"/>
    </source>
</evidence>
<evidence type="ECO:0000313" key="2">
    <source>
        <dbReference type="EMBL" id="CAD7648520.1"/>
    </source>
</evidence>
<accession>A0A7R9LV91</accession>
<feature type="compositionally biased region" description="Acidic residues" evidence="1">
    <location>
        <begin position="144"/>
        <end position="157"/>
    </location>
</feature>
<feature type="compositionally biased region" description="Pro residues" evidence="1">
    <location>
        <begin position="129"/>
        <end position="141"/>
    </location>
</feature>
<feature type="non-terminal residue" evidence="2">
    <location>
        <position position="1"/>
    </location>
</feature>
<keyword evidence="3" id="KW-1185">Reference proteome</keyword>
<feature type="compositionally biased region" description="Low complexity" evidence="1">
    <location>
        <begin position="216"/>
        <end position="229"/>
    </location>
</feature>